<gene>
    <name evidence="5" type="ORF">B1R32_10415</name>
</gene>
<reference evidence="5 6" key="1">
    <citation type="journal article" date="2018" name="Syst. Appl. Microbiol.">
        <title>Abditibacterium utsteinense sp. nov., the first cultivated member of candidate phylum FBP, isolated from ice-free Antarctic soil samples.</title>
        <authorList>
            <person name="Tahon G."/>
            <person name="Tytgat B."/>
            <person name="Lebbe L."/>
            <person name="Carlier A."/>
            <person name="Willems A."/>
        </authorList>
    </citation>
    <scope>NUCLEOTIDE SEQUENCE [LARGE SCALE GENOMIC DNA]</scope>
    <source>
        <strain evidence="5 6">LMG 29911</strain>
    </source>
</reference>
<dbReference type="OrthoDB" id="1523230at2"/>
<dbReference type="Pfam" id="PF01048">
    <property type="entry name" value="PNP_UDP_1"/>
    <property type="match status" value="1"/>
</dbReference>
<dbReference type="PANTHER" id="PTHR42679">
    <property type="entry name" value="S-METHYL-5'-THIOADENOSINE PHOSPHORYLASE"/>
    <property type="match status" value="1"/>
</dbReference>
<evidence type="ECO:0000256" key="2">
    <source>
        <dbReference type="ARBA" id="ARBA00022679"/>
    </source>
</evidence>
<dbReference type="InterPro" id="IPR035994">
    <property type="entry name" value="Nucleoside_phosphorylase_sf"/>
</dbReference>
<feature type="site" description="Important for substrate specificity" evidence="3">
    <location>
        <position position="226"/>
    </location>
</feature>
<feature type="site" description="Important for substrate specificity" evidence="3">
    <location>
        <position position="172"/>
    </location>
</feature>
<dbReference type="AlphaFoldDB" id="A0A2S8SUP6"/>
<dbReference type="RefSeq" id="WP_105482905.1">
    <property type="nucleotide sequence ID" value="NZ_NIGF01000004.1"/>
</dbReference>
<evidence type="ECO:0000259" key="4">
    <source>
        <dbReference type="Pfam" id="PF01048"/>
    </source>
</evidence>
<dbReference type="GO" id="GO:0005829">
    <property type="term" value="C:cytosol"/>
    <property type="evidence" value="ECO:0007669"/>
    <property type="project" value="TreeGrafter"/>
</dbReference>
<comment type="catalytic activity">
    <reaction evidence="3">
        <text>a purine D-ribonucleoside + phosphate = a purine nucleobase + alpha-D-ribose 1-phosphate</text>
        <dbReference type="Rhea" id="RHEA:19805"/>
        <dbReference type="ChEBI" id="CHEBI:26386"/>
        <dbReference type="ChEBI" id="CHEBI:43474"/>
        <dbReference type="ChEBI" id="CHEBI:57720"/>
        <dbReference type="ChEBI" id="CHEBI:142355"/>
        <dbReference type="EC" id="2.4.2.1"/>
    </reaction>
</comment>
<comment type="pathway">
    <text evidence="3">Purine metabolism; purine nucleoside salvage.</text>
</comment>
<proteinExistence type="inferred from homology"/>
<feature type="domain" description="Nucleoside phosphorylase" evidence="4">
    <location>
        <begin position="36"/>
        <end position="247"/>
    </location>
</feature>
<dbReference type="InParanoid" id="A0A2S8SUP6"/>
<feature type="binding site" evidence="3">
    <location>
        <begin position="214"/>
        <end position="216"/>
    </location>
    <ligand>
        <name>substrate</name>
    </ligand>
</feature>
<keyword evidence="6" id="KW-1185">Reference proteome</keyword>
<evidence type="ECO:0000313" key="6">
    <source>
        <dbReference type="Proteomes" id="UP000237684"/>
    </source>
</evidence>
<name>A0A2S8SUP6_9BACT</name>
<dbReference type="EC" id="2.4.2.1" evidence="3"/>
<dbReference type="GO" id="GO:0006166">
    <property type="term" value="P:purine ribonucleoside salvage"/>
    <property type="evidence" value="ECO:0007669"/>
    <property type="project" value="UniProtKB-UniRule"/>
</dbReference>
<evidence type="ECO:0000256" key="1">
    <source>
        <dbReference type="ARBA" id="ARBA00022676"/>
    </source>
</evidence>
<keyword evidence="1 3" id="KW-0328">Glycosyltransferase</keyword>
<comment type="similarity">
    <text evidence="3">Belongs to the PNP/MTAP phosphorylase family. MTAP subfamily.</text>
</comment>
<feature type="binding site" evidence="3">
    <location>
        <begin position="93"/>
        <end position="94"/>
    </location>
    <ligand>
        <name>phosphate</name>
        <dbReference type="ChEBI" id="CHEBI:43474"/>
    </ligand>
</feature>
<comment type="subunit">
    <text evidence="3">Homohexamer. Dimer of a homotrimer.</text>
</comment>
<evidence type="ECO:0000256" key="3">
    <source>
        <dbReference type="HAMAP-Rule" id="MF_01963"/>
    </source>
</evidence>
<dbReference type="SUPFAM" id="SSF53167">
    <property type="entry name" value="Purine and uridine phosphorylases"/>
    <property type="match status" value="1"/>
</dbReference>
<dbReference type="UniPathway" id="UPA00606"/>
<comment type="miscellaneous">
    <text evidence="3">Although this enzyme belongs to the family of MTA phosphorylases based on sequence homology, it has been shown that conserved amino acid substitutions in the substrate binding pocket convert the substrate specificity of this enzyme from 6-aminopurines to 6-oxopurines.</text>
</comment>
<dbReference type="PANTHER" id="PTHR42679:SF2">
    <property type="entry name" value="S-METHYL-5'-THIOADENOSINE PHOSPHORYLASE"/>
    <property type="match status" value="1"/>
</dbReference>
<feature type="binding site" evidence="3">
    <location>
        <position position="190"/>
    </location>
    <ligand>
        <name>substrate</name>
    </ligand>
</feature>
<sequence length="278" mass="30317">MPHSLLAFIGGTGFDLRGPDSPFQNARDEQIETRFGVAAVTRATLQGRDVVFLHRHARPDDAQFKDVPPHKINYRANIASLKKLGVTGILASTAVGGLRANWPAGTLVLLDQFIDITTAREKTFFDTRAVHIDVTQPYCAHLRDLLLQVARDLNVELQNGGTYLCADGPRFETAAEIKTYAMWGADVVGMTGVPEATLAREAEISYAGISIVTNAAAGISPHALTHMEVMDAMQQALPTVATLFLEAARRYEDNPDAPSRRATRDFAVQGYEPSEEIV</sequence>
<dbReference type="GO" id="GO:0017061">
    <property type="term" value="F:S-methyl-5-thioadenosine phosphorylase activity"/>
    <property type="evidence" value="ECO:0007669"/>
    <property type="project" value="InterPro"/>
</dbReference>
<dbReference type="Gene3D" id="3.40.50.1580">
    <property type="entry name" value="Nucleoside phosphorylase domain"/>
    <property type="match status" value="1"/>
</dbReference>
<comment type="function">
    <text evidence="3">Purine nucleoside phosphorylase which is highly specific for 6-oxopurine nucleosides. Cleaves guanosine or inosine to respective bases and sugar-1-phosphate molecules. Involved in purine salvage.</text>
</comment>
<dbReference type="HAMAP" id="MF_01963">
    <property type="entry name" value="MTAP"/>
    <property type="match status" value="1"/>
</dbReference>
<dbReference type="FunCoup" id="A0A2S8SUP6">
    <property type="interactions" value="271"/>
</dbReference>
<dbReference type="NCBIfam" id="NF006599">
    <property type="entry name" value="PRK09136.1"/>
    <property type="match status" value="1"/>
</dbReference>
<keyword evidence="3" id="KW-0660">Purine salvage</keyword>
<dbReference type="InterPro" id="IPR000845">
    <property type="entry name" value="Nucleoside_phosphorylase_d"/>
</dbReference>
<dbReference type="InterPro" id="IPR010044">
    <property type="entry name" value="MTAP"/>
</dbReference>
<evidence type="ECO:0000313" key="5">
    <source>
        <dbReference type="EMBL" id="PQV64522.1"/>
    </source>
</evidence>
<keyword evidence="2 3" id="KW-0808">Transferase</keyword>
<dbReference type="Proteomes" id="UP000237684">
    <property type="component" value="Unassembled WGS sequence"/>
</dbReference>
<dbReference type="GO" id="GO:0019509">
    <property type="term" value="P:L-methionine salvage from methylthioadenosine"/>
    <property type="evidence" value="ECO:0007669"/>
    <property type="project" value="TreeGrafter"/>
</dbReference>
<dbReference type="CDD" id="cd09010">
    <property type="entry name" value="MTAP_SsMTAPII_like_MTIP"/>
    <property type="match status" value="1"/>
</dbReference>
<comment type="caution">
    <text evidence="5">The sequence shown here is derived from an EMBL/GenBank/DDBJ whole genome shotgun (WGS) entry which is preliminary data.</text>
</comment>
<feature type="binding site" evidence="3">
    <location>
        <position position="12"/>
    </location>
    <ligand>
        <name>phosphate</name>
        <dbReference type="ChEBI" id="CHEBI:43474"/>
    </ligand>
</feature>
<dbReference type="EMBL" id="NIGF01000004">
    <property type="protein sequence ID" value="PQV64522.1"/>
    <property type="molecule type" value="Genomic_DNA"/>
</dbReference>
<feature type="binding site" evidence="3">
    <location>
        <begin position="55"/>
        <end position="56"/>
    </location>
    <ligand>
        <name>phosphate</name>
        <dbReference type="ChEBI" id="CHEBI:43474"/>
    </ligand>
</feature>
<protein>
    <recommendedName>
        <fullName evidence="3">Probable 6-oxopurine nucleoside phosphorylase</fullName>
        <ecNumber evidence="3">2.4.2.1</ecNumber>
    </recommendedName>
    <alternativeName>
        <fullName evidence="3">Purine nucleoside phosphorylase</fullName>
        <shortName evidence="3">PNP</shortName>
    </alternativeName>
</protein>
<organism evidence="5 6">
    <name type="scientific">Abditibacterium utsteinense</name>
    <dbReference type="NCBI Taxonomy" id="1960156"/>
    <lineage>
        <taxon>Bacteria</taxon>
        <taxon>Pseudomonadati</taxon>
        <taxon>Abditibacteriota</taxon>
        <taxon>Abditibacteriia</taxon>
        <taxon>Abditibacteriales</taxon>
        <taxon>Abditibacteriaceae</taxon>
        <taxon>Abditibacterium</taxon>
    </lineage>
</organism>
<accession>A0A2S8SUP6</accession>
<feature type="binding site" evidence="3">
    <location>
        <position position="191"/>
    </location>
    <ligand>
        <name>phosphate</name>
        <dbReference type="ChEBI" id="CHEBI:43474"/>
    </ligand>
</feature>